<accession>A0A0P1EE69</accession>
<organism evidence="3 4">
    <name type="scientific">Ruegeria atlantica</name>
    <dbReference type="NCBI Taxonomy" id="81569"/>
    <lineage>
        <taxon>Bacteria</taxon>
        <taxon>Pseudomonadati</taxon>
        <taxon>Pseudomonadota</taxon>
        <taxon>Alphaproteobacteria</taxon>
        <taxon>Rhodobacterales</taxon>
        <taxon>Roseobacteraceae</taxon>
        <taxon>Ruegeria</taxon>
    </lineage>
</organism>
<dbReference type="PIRSF" id="PIRSF016487">
    <property type="entry name" value="CYTH_UCP016487"/>
    <property type="match status" value="1"/>
</dbReference>
<dbReference type="RefSeq" id="WP_058277733.1">
    <property type="nucleotide sequence ID" value="NZ_CYPU01000039.1"/>
</dbReference>
<dbReference type="SMART" id="SM01118">
    <property type="entry name" value="CYTH"/>
    <property type="match status" value="1"/>
</dbReference>
<dbReference type="InterPro" id="IPR023577">
    <property type="entry name" value="CYTH_domain"/>
</dbReference>
<proteinExistence type="predicted"/>
<dbReference type="InterPro" id="IPR012042">
    <property type="entry name" value="NeuTTM/CthTTM-like"/>
</dbReference>
<sequence length="155" mass="17800">MSTEIERKFLVAELPDLSGADKAVVRQGYLTAPDDSTELRLRQKNDRYFLTLKGAGSLVRVEREAEITAEQFETFWPETEGRRVEKERYTGKMLDGRVFELDIFLGSLAPLRLVEVEFETEAEAQEYTPPDWFGTDVTADKRYKNKMMAIKGVPI</sequence>
<dbReference type="GeneID" id="55493571"/>
<evidence type="ECO:0000256" key="1">
    <source>
        <dbReference type="PIRSR" id="PIRSR016487-1"/>
    </source>
</evidence>
<name>A0A0P1EE69_9RHOB</name>
<feature type="domain" description="CYTH" evidence="2">
    <location>
        <begin position="2"/>
        <end position="149"/>
    </location>
</feature>
<dbReference type="PANTHER" id="PTHR40114:SF1">
    <property type="entry name" value="SLR0698 PROTEIN"/>
    <property type="match status" value="1"/>
</dbReference>
<dbReference type="Pfam" id="PF01928">
    <property type="entry name" value="CYTH"/>
    <property type="match status" value="1"/>
</dbReference>
<protein>
    <submittedName>
        <fullName evidence="3">CYTH domain protein</fullName>
    </submittedName>
</protein>
<dbReference type="Gene3D" id="2.40.320.10">
    <property type="entry name" value="Hypothetical Protein Pfu-838710-001"/>
    <property type="match status" value="1"/>
</dbReference>
<dbReference type="PANTHER" id="PTHR40114">
    <property type="entry name" value="SLR0698 PROTEIN"/>
    <property type="match status" value="1"/>
</dbReference>
<evidence type="ECO:0000259" key="2">
    <source>
        <dbReference type="PROSITE" id="PS51707"/>
    </source>
</evidence>
<gene>
    <name evidence="3" type="ORF">RUA4292_02365</name>
</gene>
<dbReference type="Proteomes" id="UP000050783">
    <property type="component" value="Unassembled WGS sequence"/>
</dbReference>
<dbReference type="InterPro" id="IPR033469">
    <property type="entry name" value="CYTH-like_dom_sf"/>
</dbReference>
<dbReference type="STRING" id="81569.RUM4293_02666"/>
<dbReference type="SUPFAM" id="SSF55154">
    <property type="entry name" value="CYTH-like phosphatases"/>
    <property type="match status" value="1"/>
</dbReference>
<dbReference type="CDD" id="cd07761">
    <property type="entry name" value="CYTH-like_CthTTM-like"/>
    <property type="match status" value="1"/>
</dbReference>
<feature type="active site" description="Proton acceptor" evidence="1">
    <location>
        <position position="29"/>
    </location>
</feature>
<dbReference type="AlphaFoldDB" id="A0A0P1EE69"/>
<dbReference type="OrthoDB" id="9805588at2"/>
<dbReference type="PROSITE" id="PS51707">
    <property type="entry name" value="CYTH"/>
    <property type="match status" value="1"/>
</dbReference>
<dbReference type="EMBL" id="CYPU01000039">
    <property type="protein sequence ID" value="CUH48187.1"/>
    <property type="molecule type" value="Genomic_DNA"/>
</dbReference>
<evidence type="ECO:0000313" key="4">
    <source>
        <dbReference type="Proteomes" id="UP000050783"/>
    </source>
</evidence>
<evidence type="ECO:0000313" key="3">
    <source>
        <dbReference type="EMBL" id="CUH48187.1"/>
    </source>
</evidence>
<reference evidence="3 4" key="1">
    <citation type="submission" date="2015-09" db="EMBL/GenBank/DDBJ databases">
        <authorList>
            <consortium name="Swine Surveillance"/>
        </authorList>
    </citation>
    <scope>NUCLEOTIDE SEQUENCE [LARGE SCALE GENOMIC DNA]</scope>
    <source>
        <strain evidence="3 4">CECT 4292</strain>
    </source>
</reference>